<sequence>MKKNILCLGWCLMFSYALCAPFLSQSGNEVEDWNPFMALGDYRIGHELQFERSNPSTELHRQEYTNMAREHSRLHRARLEREKGKNMLHERFKASEILGPLNEELEYKAHSSSVFSELVQRFVDLFTDAEKMRKLLALCKSAKTQSEGIKPIVRDLQKLVTEHQFEAYLFHRGSRFEYIVFTALEYLQGEDLNVYDRLWTLSILRILQSLLPRGYLEPIRQDPNTGRVCRGGLELFLTEGIDLVKDLSQGRKDSFTPDESVAEALKRVELISNIRNHLQDSQRGHQTPGFIAIHDKLLLTRSLSNGGVVESLALQALQHMNAKDTPDEEIHCLDLILNHLQKFYPAVREIIFSLPSTSKPSQVIQERFKCQAVLQPHIELYLEKGDIDPYIKSLLLPFLGRHSVNLDDVKNLLHSCNVHDSALQDLKVQSHGTDVTKEEQYHRDQDFFIDMMYKVSPYLEGLQDHLDSLVKKGCKPSHFYLTPKTTPHNTDYLSVILFFNKWLIEVFPEL</sequence>
<dbReference type="KEGG" id="mlr:MELLADRAFT_64272"/>
<dbReference type="GeneID" id="18930239"/>
<evidence type="ECO:0000313" key="2">
    <source>
        <dbReference type="EMBL" id="EGG05100.1"/>
    </source>
</evidence>
<dbReference type="HOGENOM" id="CLU_024936_1_0_1"/>
<keyword evidence="1" id="KW-0732">Signal</keyword>
<accession>F4RQU4</accession>
<protein>
    <recommendedName>
        <fullName evidence="4">Secreted protein</fullName>
    </recommendedName>
</protein>
<feature type="signal peptide" evidence="1">
    <location>
        <begin position="1"/>
        <end position="19"/>
    </location>
</feature>
<proteinExistence type="predicted"/>
<evidence type="ECO:0000313" key="3">
    <source>
        <dbReference type="Proteomes" id="UP000001072"/>
    </source>
</evidence>
<name>F4RQU4_MELLP</name>
<dbReference type="InParanoid" id="F4RQU4"/>
<evidence type="ECO:0008006" key="4">
    <source>
        <dbReference type="Google" id="ProtNLM"/>
    </source>
</evidence>
<reference evidence="3" key="1">
    <citation type="journal article" date="2011" name="Proc. Natl. Acad. Sci. U.S.A.">
        <title>Obligate biotrophy features unraveled by the genomic analysis of rust fungi.</title>
        <authorList>
            <person name="Duplessis S."/>
            <person name="Cuomo C.A."/>
            <person name="Lin Y.-C."/>
            <person name="Aerts A."/>
            <person name="Tisserant E."/>
            <person name="Veneault-Fourrey C."/>
            <person name="Joly D.L."/>
            <person name="Hacquard S."/>
            <person name="Amselem J."/>
            <person name="Cantarel B.L."/>
            <person name="Chiu R."/>
            <person name="Coutinho P.M."/>
            <person name="Feau N."/>
            <person name="Field M."/>
            <person name="Frey P."/>
            <person name="Gelhaye E."/>
            <person name="Goldberg J."/>
            <person name="Grabherr M.G."/>
            <person name="Kodira C.D."/>
            <person name="Kohler A."/>
            <person name="Kuees U."/>
            <person name="Lindquist E.A."/>
            <person name="Lucas S.M."/>
            <person name="Mago R."/>
            <person name="Mauceli E."/>
            <person name="Morin E."/>
            <person name="Murat C."/>
            <person name="Pangilinan J.L."/>
            <person name="Park R."/>
            <person name="Pearson M."/>
            <person name="Quesneville H."/>
            <person name="Rouhier N."/>
            <person name="Sakthikumar S."/>
            <person name="Salamov A.A."/>
            <person name="Schmutz J."/>
            <person name="Selles B."/>
            <person name="Shapiro H."/>
            <person name="Tanguay P."/>
            <person name="Tuskan G.A."/>
            <person name="Henrissat B."/>
            <person name="Van de Peer Y."/>
            <person name="Rouze P."/>
            <person name="Ellis J.G."/>
            <person name="Dodds P.N."/>
            <person name="Schein J.E."/>
            <person name="Zhong S."/>
            <person name="Hamelin R.C."/>
            <person name="Grigoriev I.V."/>
            <person name="Szabo L.J."/>
            <person name="Martin F."/>
        </authorList>
    </citation>
    <scope>NUCLEOTIDE SEQUENCE [LARGE SCALE GENOMIC DNA]</scope>
    <source>
        <strain evidence="3">98AG31 / pathotype 3-4-7</strain>
    </source>
</reference>
<organism evidence="3">
    <name type="scientific">Melampsora larici-populina (strain 98AG31 / pathotype 3-4-7)</name>
    <name type="common">Poplar leaf rust fungus</name>
    <dbReference type="NCBI Taxonomy" id="747676"/>
    <lineage>
        <taxon>Eukaryota</taxon>
        <taxon>Fungi</taxon>
        <taxon>Dikarya</taxon>
        <taxon>Basidiomycota</taxon>
        <taxon>Pucciniomycotina</taxon>
        <taxon>Pucciniomycetes</taxon>
        <taxon>Pucciniales</taxon>
        <taxon>Melampsoraceae</taxon>
        <taxon>Melampsora</taxon>
    </lineage>
</organism>
<dbReference type="AlphaFoldDB" id="F4RQU4"/>
<gene>
    <name evidence="2" type="ORF">MELLADRAFT_64272</name>
</gene>
<feature type="chain" id="PRO_5003315459" description="Secreted protein" evidence="1">
    <location>
        <begin position="20"/>
        <end position="510"/>
    </location>
</feature>
<evidence type="ECO:0000256" key="1">
    <source>
        <dbReference type="SAM" id="SignalP"/>
    </source>
</evidence>
<dbReference type="EMBL" id="GL883114">
    <property type="protein sequence ID" value="EGG05100.1"/>
    <property type="molecule type" value="Genomic_DNA"/>
</dbReference>
<dbReference type="VEuPathDB" id="FungiDB:MELLADRAFT_64272"/>
<keyword evidence="3" id="KW-1185">Reference proteome</keyword>
<dbReference type="RefSeq" id="XP_007411465.1">
    <property type="nucleotide sequence ID" value="XM_007411403.1"/>
</dbReference>
<dbReference type="Proteomes" id="UP000001072">
    <property type="component" value="Unassembled WGS sequence"/>
</dbReference>
<dbReference type="OrthoDB" id="10400162at2759"/>